<feature type="transmembrane region" description="Helical" evidence="7">
    <location>
        <begin position="122"/>
        <end position="153"/>
    </location>
</feature>
<comment type="similarity">
    <text evidence="2 6">Belongs to the sodium:solute symporter (SSF) (TC 2.A.21) family.</text>
</comment>
<dbReference type="OrthoDB" id="9814523at2"/>
<reference evidence="8 9" key="1">
    <citation type="submission" date="2016-11" db="EMBL/GenBank/DDBJ databases">
        <title>Study of marine rhodopsin-containing bacteria.</title>
        <authorList>
            <person name="Yoshizawa S."/>
            <person name="Kumagai Y."/>
            <person name="Kogure K."/>
        </authorList>
    </citation>
    <scope>NUCLEOTIDE SEQUENCE [LARGE SCALE GENOMIC DNA]</scope>
    <source>
        <strain evidence="8 9">SG-29</strain>
    </source>
</reference>
<comment type="caution">
    <text evidence="8">The sequence shown here is derived from an EMBL/GenBank/DDBJ whole genome shotgun (WGS) entry which is preliminary data.</text>
</comment>
<dbReference type="Pfam" id="PF00474">
    <property type="entry name" value="SSF"/>
    <property type="match status" value="1"/>
</dbReference>
<evidence type="ECO:0000256" key="7">
    <source>
        <dbReference type="SAM" id="Phobius"/>
    </source>
</evidence>
<keyword evidence="4 7" id="KW-1133">Transmembrane helix</keyword>
<name>A0A259TVK0_9BACT</name>
<keyword evidence="9" id="KW-1185">Reference proteome</keyword>
<feature type="transmembrane region" description="Helical" evidence="7">
    <location>
        <begin position="426"/>
        <end position="445"/>
    </location>
</feature>
<keyword evidence="5 7" id="KW-0472">Membrane</keyword>
<dbReference type="InterPro" id="IPR038377">
    <property type="entry name" value="Na/Glc_symporter_sf"/>
</dbReference>
<dbReference type="InterPro" id="IPR001734">
    <property type="entry name" value="Na/solute_symporter"/>
</dbReference>
<dbReference type="Gene3D" id="1.20.1730.10">
    <property type="entry name" value="Sodium/glucose cotransporter"/>
    <property type="match status" value="1"/>
</dbReference>
<dbReference type="GO" id="GO:0005886">
    <property type="term" value="C:plasma membrane"/>
    <property type="evidence" value="ECO:0007669"/>
    <property type="project" value="TreeGrafter"/>
</dbReference>
<gene>
    <name evidence="8" type="ORF">BSZ36_01575</name>
</gene>
<proteinExistence type="inferred from homology"/>
<feature type="transmembrane region" description="Helical" evidence="7">
    <location>
        <begin position="159"/>
        <end position="181"/>
    </location>
</feature>
<evidence type="ECO:0000256" key="6">
    <source>
        <dbReference type="RuleBase" id="RU362091"/>
    </source>
</evidence>
<feature type="transmembrane region" description="Helical" evidence="7">
    <location>
        <begin position="401"/>
        <end position="419"/>
    </location>
</feature>
<dbReference type="AlphaFoldDB" id="A0A259TVK0"/>
<organism evidence="8 9">
    <name type="scientific">Rubricoccus marinus</name>
    <dbReference type="NCBI Taxonomy" id="716817"/>
    <lineage>
        <taxon>Bacteria</taxon>
        <taxon>Pseudomonadati</taxon>
        <taxon>Rhodothermota</taxon>
        <taxon>Rhodothermia</taxon>
        <taxon>Rhodothermales</taxon>
        <taxon>Rubricoccaceae</taxon>
        <taxon>Rubricoccus</taxon>
    </lineage>
</organism>
<feature type="transmembrane region" description="Helical" evidence="7">
    <location>
        <begin position="451"/>
        <end position="472"/>
    </location>
</feature>
<dbReference type="PROSITE" id="PS50283">
    <property type="entry name" value="NA_SOLUT_SYMP_3"/>
    <property type="match status" value="1"/>
</dbReference>
<evidence type="ECO:0000256" key="3">
    <source>
        <dbReference type="ARBA" id="ARBA00022692"/>
    </source>
</evidence>
<evidence type="ECO:0000256" key="4">
    <source>
        <dbReference type="ARBA" id="ARBA00022989"/>
    </source>
</evidence>
<feature type="transmembrane region" description="Helical" evidence="7">
    <location>
        <begin position="188"/>
        <end position="206"/>
    </location>
</feature>
<dbReference type="InParanoid" id="A0A259TVK0"/>
<feature type="transmembrane region" description="Helical" evidence="7">
    <location>
        <begin position="39"/>
        <end position="58"/>
    </location>
</feature>
<feature type="transmembrane region" description="Helical" evidence="7">
    <location>
        <begin position="234"/>
        <end position="253"/>
    </location>
</feature>
<evidence type="ECO:0000256" key="2">
    <source>
        <dbReference type="ARBA" id="ARBA00006434"/>
    </source>
</evidence>
<feature type="transmembrane region" description="Helical" evidence="7">
    <location>
        <begin position="366"/>
        <end position="389"/>
    </location>
</feature>
<dbReference type="PANTHER" id="PTHR11819">
    <property type="entry name" value="SOLUTE CARRIER FAMILY 5"/>
    <property type="match status" value="1"/>
</dbReference>
<dbReference type="Proteomes" id="UP000216446">
    <property type="component" value="Unassembled WGS sequence"/>
</dbReference>
<feature type="transmembrane region" description="Helical" evidence="7">
    <location>
        <begin position="320"/>
        <end position="345"/>
    </location>
</feature>
<evidence type="ECO:0000313" key="8">
    <source>
        <dbReference type="EMBL" id="OZC01789.1"/>
    </source>
</evidence>
<evidence type="ECO:0000313" key="9">
    <source>
        <dbReference type="Proteomes" id="UP000216446"/>
    </source>
</evidence>
<protein>
    <submittedName>
        <fullName evidence="8">Sodium transporter</fullName>
    </submittedName>
</protein>
<feature type="transmembrane region" description="Helical" evidence="7">
    <location>
        <begin position="78"/>
        <end position="101"/>
    </location>
</feature>
<comment type="subcellular location">
    <subcellularLocation>
        <location evidence="1">Membrane</location>
        <topology evidence="1">Multi-pass membrane protein</topology>
    </subcellularLocation>
</comment>
<evidence type="ECO:0000256" key="5">
    <source>
        <dbReference type="ARBA" id="ARBA00023136"/>
    </source>
</evidence>
<evidence type="ECO:0000256" key="1">
    <source>
        <dbReference type="ARBA" id="ARBA00004141"/>
    </source>
</evidence>
<sequence>MDFALSTLDLAVIGVYVLGIVLFGLWIGRKQESTDDYFLAGRSLGWGVIGLSLFASNMSTSSLVGMAGEAYGGMGVAVFNYEWMAGIVLVIFCAFFLPFYIKTGIYTLPEFLERRFDGRSRLYFSGWTVFLNITVDTASALYAGSLVIALIYPGVDMRLSIAILALVAGLYTIAGGLKAVVYTDAVQAILLLAGSAAVAWIGWTTIQAGGGWEAVTAVTPEDKLSLILPANDPVMPWPGLLTGVFILGFYFWATNQFMVQRTLAARTLNQGRWGALFAGLLKLPVIFLMVLPGTFARVLYPGLERADAVFPTMVFDLLPGGIRALVLTAMVAAIMSSVDSTLNSASTLVTMDFVKRFRPAFTSRQLANVGRIVTLVFMVFAAVWAPIILQFDTLWGYLQSFLAYVVPPFVALFVVGVFWRRATSGAAFWSLMAGHATSALLFILGPVLGAIAIPFLYIPGILLLASGLVLILMSKAQPAPDMAKIADVTWTPSLWREDSEALRALPWWQNYRVQGAALVALTFVVVALFW</sequence>
<dbReference type="GO" id="GO:0005412">
    <property type="term" value="F:D-glucose:sodium symporter activity"/>
    <property type="evidence" value="ECO:0007669"/>
    <property type="project" value="TreeGrafter"/>
</dbReference>
<dbReference type="EMBL" id="MQWB01000001">
    <property type="protein sequence ID" value="OZC01789.1"/>
    <property type="molecule type" value="Genomic_DNA"/>
</dbReference>
<dbReference type="CDD" id="cd10329">
    <property type="entry name" value="SLC5sbd_SGLT1-like"/>
    <property type="match status" value="1"/>
</dbReference>
<dbReference type="RefSeq" id="WP_094545411.1">
    <property type="nucleotide sequence ID" value="NZ_MQWB01000001.1"/>
</dbReference>
<keyword evidence="3 7" id="KW-0812">Transmembrane</keyword>
<feature type="transmembrane region" description="Helical" evidence="7">
    <location>
        <begin position="274"/>
        <end position="300"/>
    </location>
</feature>
<dbReference type="PANTHER" id="PTHR11819:SF195">
    <property type="entry name" value="SODIUM_GLUCOSE COTRANSPORTER 4"/>
    <property type="match status" value="1"/>
</dbReference>
<feature type="transmembrane region" description="Helical" evidence="7">
    <location>
        <begin position="6"/>
        <end position="27"/>
    </location>
</feature>
<dbReference type="NCBIfam" id="TIGR00813">
    <property type="entry name" value="sss"/>
    <property type="match status" value="1"/>
</dbReference>
<accession>A0A259TVK0</accession>